<gene>
    <name evidence="2" type="ORF">BpHYR1_051586</name>
</gene>
<dbReference type="Proteomes" id="UP000276133">
    <property type="component" value="Unassembled WGS sequence"/>
</dbReference>
<dbReference type="EMBL" id="REGN01009484">
    <property type="protein sequence ID" value="RNA01077.1"/>
    <property type="molecule type" value="Genomic_DNA"/>
</dbReference>
<comment type="caution">
    <text evidence="2">The sequence shown here is derived from an EMBL/GenBank/DDBJ whole genome shotgun (WGS) entry which is preliminary data.</text>
</comment>
<feature type="transmembrane region" description="Helical" evidence="1">
    <location>
        <begin position="78"/>
        <end position="97"/>
    </location>
</feature>
<evidence type="ECO:0000313" key="3">
    <source>
        <dbReference type="Proteomes" id="UP000276133"/>
    </source>
</evidence>
<keyword evidence="3" id="KW-1185">Reference proteome</keyword>
<evidence type="ECO:0000313" key="2">
    <source>
        <dbReference type="EMBL" id="RNA01077.1"/>
    </source>
</evidence>
<dbReference type="AlphaFoldDB" id="A0A3M7PPK2"/>
<accession>A0A3M7PPK2</accession>
<feature type="transmembrane region" description="Helical" evidence="1">
    <location>
        <begin position="117"/>
        <end position="133"/>
    </location>
</feature>
<keyword evidence="1" id="KW-0812">Transmembrane</keyword>
<sequence>MIKLPRMSHKRPYMEKAVIPNGSLRPNMENKATGRKRQNFCFFFYISYPNDEIKIDRCLEPATAIGEYMSKCRTEKKIAFLWTLVVLVGKLVFDVKIYASLARKSIINKILNKKQSAFSLFYFFLYKFAYLCFMIKTKNLSQNNLFGLIFVNEVSTDLRIVFKIDNKNTAKRNGFVFIFFIYYKLTGFVYMKPSSEFLLIKNFLQEIVKDAPFICFTIKIIDKKTTKFQIIVPNSLIRYCSLRIRNTINTISSMLKHSKFTPHASELCFKSWIAKRLNKFKKNSNEKFKFFLIKYFFDIKDFSVICQITEIYKFCSKLKR</sequence>
<name>A0A3M7PPK2_BRAPC</name>
<protein>
    <submittedName>
        <fullName evidence="2">Uncharacterized protein</fullName>
    </submittedName>
</protein>
<proteinExistence type="predicted"/>
<reference evidence="2 3" key="1">
    <citation type="journal article" date="2018" name="Sci. Rep.">
        <title>Genomic signatures of local adaptation to the degree of environmental predictability in rotifers.</title>
        <authorList>
            <person name="Franch-Gras L."/>
            <person name="Hahn C."/>
            <person name="Garcia-Roger E.M."/>
            <person name="Carmona M.J."/>
            <person name="Serra M."/>
            <person name="Gomez A."/>
        </authorList>
    </citation>
    <scope>NUCLEOTIDE SEQUENCE [LARGE SCALE GENOMIC DNA]</scope>
    <source>
        <strain evidence="2">HYR1</strain>
    </source>
</reference>
<organism evidence="2 3">
    <name type="scientific">Brachionus plicatilis</name>
    <name type="common">Marine rotifer</name>
    <name type="synonym">Brachionus muelleri</name>
    <dbReference type="NCBI Taxonomy" id="10195"/>
    <lineage>
        <taxon>Eukaryota</taxon>
        <taxon>Metazoa</taxon>
        <taxon>Spiralia</taxon>
        <taxon>Gnathifera</taxon>
        <taxon>Rotifera</taxon>
        <taxon>Eurotatoria</taxon>
        <taxon>Monogononta</taxon>
        <taxon>Pseudotrocha</taxon>
        <taxon>Ploima</taxon>
        <taxon>Brachionidae</taxon>
        <taxon>Brachionus</taxon>
    </lineage>
</organism>
<feature type="transmembrane region" description="Helical" evidence="1">
    <location>
        <begin position="174"/>
        <end position="191"/>
    </location>
</feature>
<keyword evidence="1" id="KW-1133">Transmembrane helix</keyword>
<keyword evidence="1" id="KW-0472">Membrane</keyword>
<evidence type="ECO:0000256" key="1">
    <source>
        <dbReference type="SAM" id="Phobius"/>
    </source>
</evidence>